<gene>
    <name evidence="5" type="ORF">AHMF7605_01330</name>
</gene>
<dbReference type="Pfam" id="PF02254">
    <property type="entry name" value="TrkA_N"/>
    <property type="match status" value="1"/>
</dbReference>
<reference evidence="5 6" key="1">
    <citation type="submission" date="2018-03" db="EMBL/GenBank/DDBJ databases">
        <title>Adhaeribacter sp. HMF7605 Genome sequencing and assembly.</title>
        <authorList>
            <person name="Kang H."/>
            <person name="Kang J."/>
            <person name="Cha I."/>
            <person name="Kim H."/>
            <person name="Joh K."/>
        </authorList>
    </citation>
    <scope>NUCLEOTIDE SEQUENCE [LARGE SCALE GENOMIC DNA]</scope>
    <source>
        <strain evidence="5 6">HMF7605</strain>
    </source>
</reference>
<evidence type="ECO:0000259" key="4">
    <source>
        <dbReference type="PROSITE" id="PS51202"/>
    </source>
</evidence>
<dbReference type="EMBL" id="PYFT01000001">
    <property type="protein sequence ID" value="PSR52258.1"/>
    <property type="molecule type" value="Genomic_DNA"/>
</dbReference>
<feature type="domain" description="RCK N-terminal" evidence="3">
    <location>
        <begin position="110"/>
        <end position="230"/>
    </location>
</feature>
<dbReference type="SUPFAM" id="SSF116726">
    <property type="entry name" value="TrkA C-terminal domain-like"/>
    <property type="match status" value="1"/>
</dbReference>
<dbReference type="Pfam" id="PF02080">
    <property type="entry name" value="TrkA_C"/>
    <property type="match status" value="1"/>
</dbReference>
<dbReference type="Proteomes" id="UP000240357">
    <property type="component" value="Unassembled WGS sequence"/>
</dbReference>
<dbReference type="SUPFAM" id="SSF51735">
    <property type="entry name" value="NAD(P)-binding Rossmann-fold domains"/>
    <property type="match status" value="1"/>
</dbReference>
<dbReference type="AlphaFoldDB" id="A0A2T2Y9Z2"/>
<dbReference type="GO" id="GO:0006813">
    <property type="term" value="P:potassium ion transport"/>
    <property type="evidence" value="ECO:0007669"/>
    <property type="project" value="InterPro"/>
</dbReference>
<evidence type="ECO:0000313" key="5">
    <source>
        <dbReference type="EMBL" id="PSR52258.1"/>
    </source>
</evidence>
<dbReference type="InterPro" id="IPR003148">
    <property type="entry name" value="RCK_N"/>
</dbReference>
<protein>
    <submittedName>
        <fullName evidence="5">Potassium channel protein</fullName>
    </submittedName>
</protein>
<dbReference type="Gene3D" id="3.40.50.720">
    <property type="entry name" value="NAD(P)-binding Rossmann-like Domain"/>
    <property type="match status" value="1"/>
</dbReference>
<keyword evidence="6" id="KW-1185">Reference proteome</keyword>
<dbReference type="SUPFAM" id="SSF81324">
    <property type="entry name" value="Voltage-gated potassium channels"/>
    <property type="match status" value="1"/>
</dbReference>
<dbReference type="PANTHER" id="PTHR43833:SF9">
    <property type="entry name" value="POTASSIUM CHANNEL PROTEIN YUGO-RELATED"/>
    <property type="match status" value="1"/>
</dbReference>
<dbReference type="InterPro" id="IPR050721">
    <property type="entry name" value="Trk_Ktr_HKT_K-transport"/>
</dbReference>
<comment type="caution">
    <text evidence="5">The sequence shown here is derived from an EMBL/GenBank/DDBJ whole genome shotgun (WGS) entry which is preliminary data.</text>
</comment>
<dbReference type="InterPro" id="IPR036721">
    <property type="entry name" value="RCK_C_sf"/>
</dbReference>
<dbReference type="OrthoDB" id="9781411at2"/>
<feature type="domain" description="RCK C-terminal" evidence="4">
    <location>
        <begin position="252"/>
        <end position="339"/>
    </location>
</feature>
<organism evidence="5 6">
    <name type="scientific">Adhaeribacter arboris</name>
    <dbReference type="NCBI Taxonomy" id="2072846"/>
    <lineage>
        <taxon>Bacteria</taxon>
        <taxon>Pseudomonadati</taxon>
        <taxon>Bacteroidota</taxon>
        <taxon>Cytophagia</taxon>
        <taxon>Cytophagales</taxon>
        <taxon>Hymenobacteraceae</taxon>
        <taxon>Adhaeribacter</taxon>
    </lineage>
</organism>
<dbReference type="Gene3D" id="3.30.70.1450">
    <property type="entry name" value="Regulator of K+ conductance, C-terminal domain"/>
    <property type="match status" value="1"/>
</dbReference>
<proteinExistence type="predicted"/>
<evidence type="ECO:0000313" key="6">
    <source>
        <dbReference type="Proteomes" id="UP000240357"/>
    </source>
</evidence>
<evidence type="ECO:0000259" key="3">
    <source>
        <dbReference type="PROSITE" id="PS51201"/>
    </source>
</evidence>
<feature type="transmembrane region" description="Helical" evidence="2">
    <location>
        <begin position="68"/>
        <end position="89"/>
    </location>
</feature>
<dbReference type="PROSITE" id="PS51202">
    <property type="entry name" value="RCK_C"/>
    <property type="match status" value="1"/>
</dbReference>
<comment type="subcellular location">
    <subcellularLocation>
        <location evidence="1">Cell membrane</location>
        <topology evidence="1">Multi-pass membrane protein</topology>
    </subcellularLocation>
</comment>
<name>A0A2T2Y9Z2_9BACT</name>
<dbReference type="RefSeq" id="WP_106925707.1">
    <property type="nucleotide sequence ID" value="NZ_PYFT01000001.1"/>
</dbReference>
<dbReference type="PANTHER" id="PTHR43833">
    <property type="entry name" value="POTASSIUM CHANNEL PROTEIN 2-RELATED-RELATED"/>
    <property type="match status" value="1"/>
</dbReference>
<keyword evidence="5" id="KW-0406">Ion transport</keyword>
<feature type="transmembrane region" description="Helical" evidence="2">
    <location>
        <begin position="12"/>
        <end position="32"/>
    </location>
</feature>
<dbReference type="InterPro" id="IPR006037">
    <property type="entry name" value="RCK_C"/>
</dbReference>
<accession>A0A2T2Y9Z2</accession>
<keyword evidence="2" id="KW-0812">Transmembrane</keyword>
<keyword evidence="2" id="KW-0472">Membrane</keyword>
<keyword evidence="5" id="KW-0813">Transport</keyword>
<dbReference type="Pfam" id="PF07885">
    <property type="entry name" value="Ion_trans_2"/>
    <property type="match status" value="1"/>
</dbReference>
<evidence type="ECO:0000256" key="2">
    <source>
        <dbReference type="SAM" id="Phobius"/>
    </source>
</evidence>
<dbReference type="Gene3D" id="1.10.287.70">
    <property type="match status" value="1"/>
</dbReference>
<dbReference type="PROSITE" id="PS51201">
    <property type="entry name" value="RCK_N"/>
    <property type="match status" value="1"/>
</dbReference>
<dbReference type="GO" id="GO:0005886">
    <property type="term" value="C:plasma membrane"/>
    <property type="evidence" value="ECO:0007669"/>
    <property type="project" value="UniProtKB-SubCell"/>
</dbReference>
<dbReference type="InterPro" id="IPR013099">
    <property type="entry name" value="K_chnl_dom"/>
</dbReference>
<dbReference type="InterPro" id="IPR036291">
    <property type="entry name" value="NAD(P)-bd_dom_sf"/>
</dbReference>
<keyword evidence="5" id="KW-0407">Ion channel</keyword>
<keyword evidence="2" id="KW-1133">Transmembrane helix</keyword>
<sequence>MNRFAQLKRLFIALALALLSLVVGTVGFMVIGQLNLRQAFYMTAITFSTTGFEEVKPLTPAGEIFTSFYILFNLFIFAYFLSVLSKYIFEGELQAIFKKYMSEKDLQKISNHVIVCGFGRNGSKACADLLANHEPVLVVEKDEQLLKTKSGFGEVTTTIVVGDATQDEVLKQAGIERAKAIITTLPKDADNVFVTLTARELNSSIQIIARASDKSTENKLYRAGANSVVMPDEIGGSHMANLVTRPVVIQFLEMLNGMGASKLVLEEIDFAEIRKQTEVVSIRELDIRNKTGVTVIGVKNNRNQIEISPSPDTQIGMEDVLILLGTEDQVKAFMRTFRKI</sequence>
<dbReference type="GO" id="GO:0008324">
    <property type="term" value="F:monoatomic cation transmembrane transporter activity"/>
    <property type="evidence" value="ECO:0007669"/>
    <property type="project" value="InterPro"/>
</dbReference>
<evidence type="ECO:0000256" key="1">
    <source>
        <dbReference type="ARBA" id="ARBA00004651"/>
    </source>
</evidence>